<dbReference type="AlphaFoldDB" id="A0A4Y2QP10"/>
<proteinExistence type="predicted"/>
<keyword evidence="3" id="KW-1185">Reference proteome</keyword>
<evidence type="ECO:0000313" key="2">
    <source>
        <dbReference type="EMBL" id="GBN65082.1"/>
    </source>
</evidence>
<evidence type="ECO:0000313" key="3">
    <source>
        <dbReference type="Proteomes" id="UP000499080"/>
    </source>
</evidence>
<accession>A0A4Y2QP10</accession>
<protein>
    <submittedName>
        <fullName evidence="2">Uncharacterized protein</fullName>
    </submittedName>
</protein>
<comment type="caution">
    <text evidence="2">The sequence shown here is derived from an EMBL/GenBank/DDBJ whole genome shotgun (WGS) entry which is preliminary data.</text>
</comment>
<organism evidence="2 3">
    <name type="scientific">Araneus ventricosus</name>
    <name type="common">Orbweaver spider</name>
    <name type="synonym">Epeira ventricosa</name>
    <dbReference type="NCBI Taxonomy" id="182803"/>
    <lineage>
        <taxon>Eukaryota</taxon>
        <taxon>Metazoa</taxon>
        <taxon>Ecdysozoa</taxon>
        <taxon>Arthropoda</taxon>
        <taxon>Chelicerata</taxon>
        <taxon>Arachnida</taxon>
        <taxon>Araneae</taxon>
        <taxon>Araneomorphae</taxon>
        <taxon>Entelegynae</taxon>
        <taxon>Araneoidea</taxon>
        <taxon>Araneidae</taxon>
        <taxon>Araneus</taxon>
    </lineage>
</organism>
<gene>
    <name evidence="2" type="ORF">AVEN_244371_1</name>
</gene>
<feature type="transmembrane region" description="Helical" evidence="1">
    <location>
        <begin position="7"/>
        <end position="29"/>
    </location>
</feature>
<keyword evidence="1" id="KW-0472">Membrane</keyword>
<reference evidence="2 3" key="1">
    <citation type="journal article" date="2019" name="Sci. Rep.">
        <title>Orb-weaving spider Araneus ventricosus genome elucidates the spidroin gene catalogue.</title>
        <authorList>
            <person name="Kono N."/>
            <person name="Nakamura H."/>
            <person name="Ohtoshi R."/>
            <person name="Moran D.A.P."/>
            <person name="Shinohara A."/>
            <person name="Yoshida Y."/>
            <person name="Fujiwara M."/>
            <person name="Mori M."/>
            <person name="Tomita M."/>
            <person name="Arakawa K."/>
        </authorList>
    </citation>
    <scope>NUCLEOTIDE SEQUENCE [LARGE SCALE GENOMIC DNA]</scope>
</reference>
<dbReference type="Proteomes" id="UP000499080">
    <property type="component" value="Unassembled WGS sequence"/>
</dbReference>
<keyword evidence="1" id="KW-1133">Transmembrane helix</keyword>
<dbReference type="EMBL" id="BGPR01222296">
    <property type="protein sequence ID" value="GBN65082.1"/>
    <property type="molecule type" value="Genomic_DNA"/>
</dbReference>
<sequence length="46" mass="4783">GQREMAAALPILSPTVTTCAGLWFLSMFITPVRPQPTPEGAGLPTG</sequence>
<keyword evidence="1" id="KW-0812">Transmembrane</keyword>
<evidence type="ECO:0000256" key="1">
    <source>
        <dbReference type="SAM" id="Phobius"/>
    </source>
</evidence>
<name>A0A4Y2QP10_ARAVE</name>
<feature type="non-terminal residue" evidence="2">
    <location>
        <position position="1"/>
    </location>
</feature>